<evidence type="ECO:0000313" key="5">
    <source>
        <dbReference type="Proteomes" id="UP000009328"/>
    </source>
</evidence>
<dbReference type="InterPro" id="IPR038495">
    <property type="entry name" value="ATPase_E_C"/>
</dbReference>
<name>K0KQH4_WICCF</name>
<dbReference type="GO" id="GO:0046961">
    <property type="term" value="F:proton-transporting ATPase activity, rotational mechanism"/>
    <property type="evidence" value="ECO:0007669"/>
    <property type="project" value="InterPro"/>
</dbReference>
<keyword evidence="5" id="KW-1185">Reference proteome</keyword>
<comment type="caution">
    <text evidence="4">The sequence shown here is derived from an EMBL/GenBank/DDBJ whole genome shotgun (WGS) entry which is preliminary data.</text>
</comment>
<dbReference type="STRING" id="1206466.K0KQH4"/>
<evidence type="ECO:0000256" key="3">
    <source>
        <dbReference type="ARBA" id="ARBA00023065"/>
    </source>
</evidence>
<gene>
    <name evidence="4" type="primary">VATE</name>
    <name evidence="4" type="ORF">BN7_4863</name>
</gene>
<reference evidence="4 5" key="1">
    <citation type="journal article" date="2012" name="Eukaryot. Cell">
        <title>Draft genome sequence of Wickerhamomyces ciferrii NRRL Y-1031 F-60-10.</title>
        <authorList>
            <person name="Schneider J."/>
            <person name="Andrea H."/>
            <person name="Blom J."/>
            <person name="Jaenicke S."/>
            <person name="Ruckert C."/>
            <person name="Schorsch C."/>
            <person name="Szczepanowski R."/>
            <person name="Farwick M."/>
            <person name="Goesmann A."/>
            <person name="Puhler A."/>
            <person name="Schaffer S."/>
            <person name="Tauch A."/>
            <person name="Kohler T."/>
            <person name="Brinkrolf K."/>
        </authorList>
    </citation>
    <scope>NUCLEOTIDE SEQUENCE [LARGE SCALE GENOMIC DNA]</scope>
    <source>
        <strain evidence="5">ATCC 14091 / BCRC 22168 / CBS 111 / JCM 3599 / NBRC 0793 / NRRL Y-1031 F-60-10</strain>
    </source>
</reference>
<organism evidence="4 5">
    <name type="scientific">Wickerhamomyces ciferrii (strain ATCC 14091 / BCRC 22168 / CBS 111 / JCM 3599 / NBRC 0793 / NRRL Y-1031 F-60-10)</name>
    <name type="common">Yeast</name>
    <name type="synonym">Pichia ciferrii</name>
    <dbReference type="NCBI Taxonomy" id="1206466"/>
    <lineage>
        <taxon>Eukaryota</taxon>
        <taxon>Fungi</taxon>
        <taxon>Dikarya</taxon>
        <taxon>Ascomycota</taxon>
        <taxon>Saccharomycotina</taxon>
        <taxon>Saccharomycetes</taxon>
        <taxon>Phaffomycetales</taxon>
        <taxon>Wickerhamomycetaceae</taxon>
        <taxon>Wickerhamomyces</taxon>
    </lineage>
</organism>
<dbReference type="AlphaFoldDB" id="K0KQH4"/>
<dbReference type="Pfam" id="PF01991">
    <property type="entry name" value="vATP-synt_E"/>
    <property type="match status" value="1"/>
</dbReference>
<dbReference type="InParanoid" id="K0KQH4"/>
<dbReference type="eggNOG" id="KOG1664">
    <property type="taxonomic scope" value="Eukaryota"/>
</dbReference>
<dbReference type="SUPFAM" id="SSF160527">
    <property type="entry name" value="V-type ATPase subunit E-like"/>
    <property type="match status" value="1"/>
</dbReference>
<keyword evidence="3" id="KW-0406">Ion transport</keyword>
<dbReference type="Gene3D" id="3.30.2320.30">
    <property type="entry name" value="ATP synthase, E subunit, C-terminal"/>
    <property type="match status" value="1"/>
</dbReference>
<proteinExistence type="inferred from homology"/>
<evidence type="ECO:0000313" key="4">
    <source>
        <dbReference type="EMBL" id="CCH45281.1"/>
    </source>
</evidence>
<accession>K0KQH4</accession>
<dbReference type="HOGENOM" id="CLU_073641_0_0_1"/>
<protein>
    <submittedName>
        <fullName evidence="4">V-type proton ATPase subunit E</fullName>
    </submittedName>
</protein>
<dbReference type="Proteomes" id="UP000009328">
    <property type="component" value="Unassembled WGS sequence"/>
</dbReference>
<dbReference type="GO" id="GO:0033178">
    <property type="term" value="C:proton-transporting two-sector ATPase complex, catalytic domain"/>
    <property type="evidence" value="ECO:0007669"/>
    <property type="project" value="InterPro"/>
</dbReference>
<evidence type="ECO:0000256" key="2">
    <source>
        <dbReference type="ARBA" id="ARBA00022448"/>
    </source>
</evidence>
<dbReference type="EMBL" id="CAIF01000187">
    <property type="protein sequence ID" value="CCH45281.1"/>
    <property type="molecule type" value="Genomic_DNA"/>
</dbReference>
<dbReference type="InterPro" id="IPR002842">
    <property type="entry name" value="ATPase_V1_Esu"/>
</dbReference>
<dbReference type="FunCoup" id="K0KQH4">
    <property type="interactions" value="754"/>
</dbReference>
<sequence>MSARALSDNQADEEYEIEKAAIVRNETKAIDELYKQKTKKADLAQQITKSTIANKTRLKVLSTREKVLDDIFQETEKQLKKISSNKEEYKPVLVGLIEEGVLSLLEKFVTVKVRKQDVEITKEAIKEAQEAFEKKAKFQVDIQIDEEDYLSDDLAGGVILTNSTGKIEINNTLEERLKLLSEESLPAIRLSVFGQSPSRKFFD</sequence>
<evidence type="ECO:0000256" key="1">
    <source>
        <dbReference type="ARBA" id="ARBA00005901"/>
    </source>
</evidence>
<dbReference type="PANTHER" id="PTHR45715">
    <property type="entry name" value="ATPASE H+-TRANSPORTING V1 SUBUNIT E1A-RELATED"/>
    <property type="match status" value="1"/>
</dbReference>
<dbReference type="Gene3D" id="6.10.250.1620">
    <property type="match status" value="1"/>
</dbReference>
<keyword evidence="2" id="KW-0813">Transport</keyword>
<comment type="similarity">
    <text evidence="1">Belongs to the V-ATPase E subunit family.</text>
</comment>